<sequence length="32" mass="3640">MLTRQMLVMVISLGAGHQWKVEVISQQIGEEK</sequence>
<protein>
    <submittedName>
        <fullName evidence="1">Uncharacterized protein</fullName>
    </submittedName>
</protein>
<gene>
    <name evidence="1" type="ORF">QG37_05829</name>
</gene>
<accession>A0A0L0NTF6</accession>
<proteinExistence type="predicted"/>
<evidence type="ECO:0000313" key="2">
    <source>
        <dbReference type="Proteomes" id="UP000037122"/>
    </source>
</evidence>
<organism evidence="1 2">
    <name type="scientific">Candidozyma auris</name>
    <name type="common">Yeast</name>
    <name type="synonym">Candida auris</name>
    <dbReference type="NCBI Taxonomy" id="498019"/>
    <lineage>
        <taxon>Eukaryota</taxon>
        <taxon>Fungi</taxon>
        <taxon>Dikarya</taxon>
        <taxon>Ascomycota</taxon>
        <taxon>Saccharomycotina</taxon>
        <taxon>Pichiomycetes</taxon>
        <taxon>Metschnikowiaceae</taxon>
        <taxon>Candidozyma</taxon>
    </lineage>
</organism>
<dbReference type="VEuPathDB" id="FungiDB:QG37_05829"/>
<dbReference type="AlphaFoldDB" id="A0A0L0NTF6"/>
<name>A0A0L0NTF6_CANAR</name>
<dbReference type="EMBL" id="LGST01000041">
    <property type="protein sequence ID" value="KND97446.1"/>
    <property type="molecule type" value="Genomic_DNA"/>
</dbReference>
<evidence type="ECO:0000313" key="1">
    <source>
        <dbReference type="EMBL" id="KND97446.1"/>
    </source>
</evidence>
<reference evidence="2" key="1">
    <citation type="journal article" date="2015" name="BMC Genomics">
        <title>Draft genome of a commonly misdiagnosed multidrug resistant pathogen Candida auris.</title>
        <authorList>
            <person name="Chatterjee S."/>
            <person name="Alampalli S.V."/>
            <person name="Nageshan R.K."/>
            <person name="Chettiar S.T."/>
            <person name="Joshi S."/>
            <person name="Tatu U.S."/>
        </authorList>
    </citation>
    <scope>NUCLEOTIDE SEQUENCE [LARGE SCALE GENOMIC DNA]</scope>
    <source>
        <strain evidence="2">6684</strain>
    </source>
</reference>
<comment type="caution">
    <text evidence="1">The sequence shown here is derived from an EMBL/GenBank/DDBJ whole genome shotgun (WGS) entry which is preliminary data.</text>
</comment>
<dbReference type="Proteomes" id="UP000037122">
    <property type="component" value="Unassembled WGS sequence"/>
</dbReference>